<feature type="transmembrane region" description="Helical" evidence="4">
    <location>
        <begin position="266"/>
        <end position="287"/>
    </location>
</feature>
<feature type="transmembrane region" description="Helical" evidence="4">
    <location>
        <begin position="498"/>
        <end position="516"/>
    </location>
</feature>
<keyword evidence="1 4" id="KW-0812">Transmembrane</keyword>
<proteinExistence type="predicted"/>
<feature type="transmembrane region" description="Helical" evidence="4">
    <location>
        <begin position="522"/>
        <end position="547"/>
    </location>
</feature>
<feature type="transmembrane region" description="Helical" evidence="4">
    <location>
        <begin position="584"/>
        <end position="604"/>
    </location>
</feature>
<evidence type="ECO:0000256" key="2">
    <source>
        <dbReference type="ARBA" id="ARBA00022989"/>
    </source>
</evidence>
<keyword evidence="2 4" id="KW-1133">Transmembrane helix</keyword>
<evidence type="ECO:0000256" key="4">
    <source>
        <dbReference type="SAM" id="Phobius"/>
    </source>
</evidence>
<feature type="domain" description="Major facilitator superfamily (MFS) profile" evidence="5">
    <location>
        <begin position="228"/>
        <end position="607"/>
    </location>
</feature>
<protein>
    <submittedName>
        <fullName evidence="6">MFS transporter</fullName>
    </submittedName>
</protein>
<dbReference type="InterPro" id="IPR020846">
    <property type="entry name" value="MFS_dom"/>
</dbReference>
<evidence type="ECO:0000313" key="6">
    <source>
        <dbReference type="EMBL" id="MFD1342598.1"/>
    </source>
</evidence>
<feature type="transmembrane region" description="Helical" evidence="4">
    <location>
        <begin position="362"/>
        <end position="381"/>
    </location>
</feature>
<gene>
    <name evidence="6" type="ORF">ACFQ4E_09230</name>
</gene>
<sequence length="614" mass="65246">MLSMVVILAVTVSIFAAVTLRAFDRSTQPELRQRTELLGTMLRDDLQRALEFGIPITAMAGLDEKVETLVATFPEIQHVEVRSQSGEVLLDLAVLNREIPQSPWLGFRSWTDTIPVLLGNEIAAVMTIHGNPRLLEARTFRVLIDIGLIALAIVLLGTEVILALAARSIWLPREALIRLLDEQRRGRFRAVIAVPGDGPLSRLVEQLNDRAWHLAKDREDIARLEVSLPVTARLPVFLLAFGTETTASFLPLMAKSAEYPAQLPETFAAAAPLVLYLAAAAVMAPFAGPFVRRVGPRRAFGWAMVPVTLGLVLMAVSSGLTALALGRMVVGAGYTVALVACSAFALRAGGRQMATRTQATQNTALFGGILAGTVVGGIAAFEAGYASAILLGAVAILAAFPVSRWALSGPAGQPRAPRSASGRKPQLHAYAMLVGCIAIPTSAITAVVIWYLMPLLLARTGYDTAMIGRIIMLYYLPTILVAPLAAEIVARQRLSERMAVIAGALVVAGALLSASALSLSPIFLVVILGVGHALIRAPLYALVVAAAGAHAEWIDRYRMAERLGAIAAFLLALVFFEAATPGPILTAFGALSLSAMGVFAMFGAGRRTDEAVEF</sequence>
<feature type="transmembrane region" description="Helical" evidence="4">
    <location>
        <begin position="142"/>
        <end position="166"/>
    </location>
</feature>
<dbReference type="Gene3D" id="1.20.1250.20">
    <property type="entry name" value="MFS general substrate transporter like domains"/>
    <property type="match status" value="1"/>
</dbReference>
<dbReference type="InterPro" id="IPR036259">
    <property type="entry name" value="MFS_trans_sf"/>
</dbReference>
<dbReference type="Pfam" id="PF07690">
    <property type="entry name" value="MFS_1"/>
    <property type="match status" value="1"/>
</dbReference>
<feature type="transmembrane region" description="Helical" evidence="4">
    <location>
        <begin position="331"/>
        <end position="350"/>
    </location>
</feature>
<name>A0ABW3ZHR6_9RHOB</name>
<keyword evidence="7" id="KW-1185">Reference proteome</keyword>
<evidence type="ECO:0000256" key="1">
    <source>
        <dbReference type="ARBA" id="ARBA00022692"/>
    </source>
</evidence>
<evidence type="ECO:0000313" key="7">
    <source>
        <dbReference type="Proteomes" id="UP001597135"/>
    </source>
</evidence>
<comment type="caution">
    <text evidence="6">The sequence shown here is derived from an EMBL/GenBank/DDBJ whole genome shotgun (WGS) entry which is preliminary data.</text>
</comment>
<dbReference type="EMBL" id="JBHTMU010000013">
    <property type="protein sequence ID" value="MFD1342598.1"/>
    <property type="molecule type" value="Genomic_DNA"/>
</dbReference>
<feature type="transmembrane region" description="Helical" evidence="4">
    <location>
        <begin position="427"/>
        <end position="453"/>
    </location>
</feature>
<dbReference type="InterPro" id="IPR011701">
    <property type="entry name" value="MFS"/>
</dbReference>
<keyword evidence="3 4" id="KW-0472">Membrane</keyword>
<feature type="transmembrane region" description="Helical" evidence="4">
    <location>
        <begin position="465"/>
        <end position="486"/>
    </location>
</feature>
<evidence type="ECO:0000259" key="5">
    <source>
        <dbReference type="PROSITE" id="PS50850"/>
    </source>
</evidence>
<dbReference type="Proteomes" id="UP001597135">
    <property type="component" value="Unassembled WGS sequence"/>
</dbReference>
<reference evidence="7" key="1">
    <citation type="journal article" date="2019" name="Int. J. Syst. Evol. Microbiol.">
        <title>The Global Catalogue of Microorganisms (GCM) 10K type strain sequencing project: providing services to taxonomists for standard genome sequencing and annotation.</title>
        <authorList>
            <consortium name="The Broad Institute Genomics Platform"/>
            <consortium name="The Broad Institute Genome Sequencing Center for Infectious Disease"/>
            <person name="Wu L."/>
            <person name="Ma J."/>
        </authorList>
    </citation>
    <scope>NUCLEOTIDE SEQUENCE [LARGE SCALE GENOMIC DNA]</scope>
    <source>
        <strain evidence="7">CCUG 62953</strain>
    </source>
</reference>
<feature type="transmembrane region" description="Helical" evidence="4">
    <location>
        <begin position="559"/>
        <end position="578"/>
    </location>
</feature>
<dbReference type="SUPFAM" id="SSF103473">
    <property type="entry name" value="MFS general substrate transporter"/>
    <property type="match status" value="1"/>
</dbReference>
<dbReference type="PROSITE" id="PS50850">
    <property type="entry name" value="MFS"/>
    <property type="match status" value="1"/>
</dbReference>
<organism evidence="6 7">
    <name type="scientific">Litorisediminicola beolgyonensis</name>
    <dbReference type="NCBI Taxonomy" id="1173614"/>
    <lineage>
        <taxon>Bacteria</taxon>
        <taxon>Pseudomonadati</taxon>
        <taxon>Pseudomonadota</taxon>
        <taxon>Alphaproteobacteria</taxon>
        <taxon>Rhodobacterales</taxon>
        <taxon>Paracoccaceae</taxon>
        <taxon>Litorisediminicola</taxon>
    </lineage>
</organism>
<evidence type="ECO:0000256" key="3">
    <source>
        <dbReference type="ARBA" id="ARBA00023136"/>
    </source>
</evidence>
<feature type="transmembrane region" description="Helical" evidence="4">
    <location>
        <begin position="299"/>
        <end position="325"/>
    </location>
</feature>
<accession>A0ABW3ZHR6</accession>
<feature type="transmembrane region" description="Helical" evidence="4">
    <location>
        <begin position="387"/>
        <end position="407"/>
    </location>
</feature>